<dbReference type="EMBL" id="QZEW01000039">
    <property type="protein sequence ID" value="RJL15275.1"/>
    <property type="molecule type" value="Genomic_DNA"/>
</dbReference>
<evidence type="ECO:0000313" key="3">
    <source>
        <dbReference type="EMBL" id="RJL15275.1"/>
    </source>
</evidence>
<name>A0A419A6I7_9RHOB</name>
<reference evidence="4" key="1">
    <citation type="submission" date="2018-09" db="EMBL/GenBank/DDBJ databases">
        <title>Paracoccus onubensis nov. sp. a moderate halophilic bacterium isolated from Gruta de las Maravillas (Aracena, Spain).</title>
        <authorList>
            <person name="Jurado V."/>
            <person name="Gutierrez-Patricio S."/>
            <person name="Gonzalez-Pimentel J.L."/>
            <person name="Miller A.Z."/>
            <person name="Laiz L."/>
            <person name="Saiz-Jimenez C."/>
        </authorList>
    </citation>
    <scope>NUCLEOTIDE SEQUENCE [LARGE SCALE GENOMIC DNA]</scope>
    <source>
        <strain evidence="4">DSM 26381</strain>
    </source>
</reference>
<dbReference type="InterPro" id="IPR006517">
    <property type="entry name" value="Phage_terminase_lsu-like_C"/>
</dbReference>
<keyword evidence="4" id="KW-1185">Reference proteome</keyword>
<organism evidence="3 4">
    <name type="scientific">Paracoccus siganidrum</name>
    <dbReference type="NCBI Taxonomy" id="1276757"/>
    <lineage>
        <taxon>Bacteria</taxon>
        <taxon>Pseudomonadati</taxon>
        <taxon>Pseudomonadota</taxon>
        <taxon>Alphaproteobacteria</taxon>
        <taxon>Rhodobacterales</taxon>
        <taxon>Paracoccaceae</taxon>
        <taxon>Paracoccus</taxon>
    </lineage>
</organism>
<accession>A0A419A6I7</accession>
<dbReference type="AlphaFoldDB" id="A0A419A6I7"/>
<feature type="domain" description="Terminase large subunit gp17-like C-terminal" evidence="2">
    <location>
        <begin position="317"/>
        <end position="465"/>
    </location>
</feature>
<gene>
    <name evidence="3" type="ORF">D3P05_10705</name>
</gene>
<dbReference type="NCBIfam" id="TIGR01630">
    <property type="entry name" value="psiM2_ORF9"/>
    <property type="match status" value="1"/>
</dbReference>
<dbReference type="Gene3D" id="3.30.420.240">
    <property type="match status" value="1"/>
</dbReference>
<dbReference type="RefSeq" id="WP_119898155.1">
    <property type="nucleotide sequence ID" value="NZ_QNRC01000004.1"/>
</dbReference>
<dbReference type="Pfam" id="PF17289">
    <property type="entry name" value="Terminase_6C"/>
    <property type="match status" value="1"/>
</dbReference>
<protein>
    <recommendedName>
        <fullName evidence="2">Terminase large subunit gp17-like C-terminal domain-containing protein</fullName>
    </recommendedName>
</protein>
<dbReference type="Proteomes" id="UP000283587">
    <property type="component" value="Unassembled WGS sequence"/>
</dbReference>
<keyword evidence="1" id="KW-1188">Viral release from host cell</keyword>
<comment type="caution">
    <text evidence="3">The sequence shown here is derived from an EMBL/GenBank/DDBJ whole genome shotgun (WGS) entry which is preliminary data.</text>
</comment>
<dbReference type="InterPro" id="IPR035421">
    <property type="entry name" value="Terminase_6C"/>
</dbReference>
<dbReference type="OrthoDB" id="9771580at2"/>
<sequence length="485" mass="54501">MASPLKLTEADRLAIERELCRRSFADFVKLAWPNIIPDRLQWNWHLEAISDHLQAVSRGEITRLLINIPPGTSKSTLTGIMFPAWLWGPAGQPGHRYIGAAHEQGLAVRDNRLTRELVTSSWYQNLWPVKLAGDQNEKLYFETSGRGFRQACAVASMTGRRGHTIVWDDPLNPEKANSPVARETALRVFQETLPTRLNDPASSAIIVVMQRLHEDDPSGHILRNDLGYDHLLIPMEFEPERRKTTSIGWTDPRSEEGELLDPVRFPREVVERDKVAMGSYAYAGQMQQRPAPRGGGILRDDWWQYYDLPPDIEWRGIWADTAQKAKESSDYSVFQCWGKSTTGKAVLLDQIRGKWEAPELLTQARAFWSKHKAVKGKGVLRSCKIEDKVSGTGLIQTLRREGVPVIGIPRATDKVTRAMDAAPSIESGQVLLPRNAPWLSEFLAEASAFPNGTNDDQLDPLFDAVAEIVLRKGERRALVIETGFG</sequence>
<evidence type="ECO:0000313" key="4">
    <source>
        <dbReference type="Proteomes" id="UP000283587"/>
    </source>
</evidence>
<proteinExistence type="predicted"/>
<evidence type="ECO:0000259" key="2">
    <source>
        <dbReference type="Pfam" id="PF17289"/>
    </source>
</evidence>
<evidence type="ECO:0000256" key="1">
    <source>
        <dbReference type="ARBA" id="ARBA00022612"/>
    </source>
</evidence>